<dbReference type="EMBL" id="LDAU01000120">
    <property type="protein sequence ID" value="KRX04221.1"/>
    <property type="molecule type" value="Genomic_DNA"/>
</dbReference>
<keyword evidence="2" id="KW-1185">Reference proteome</keyword>
<protein>
    <submittedName>
        <fullName evidence="1">Uncharacterized protein</fullName>
    </submittedName>
</protein>
<gene>
    <name evidence="1" type="ORF">PPERSA_11345</name>
</gene>
<dbReference type="AlphaFoldDB" id="A0A0V0QPU6"/>
<evidence type="ECO:0000313" key="1">
    <source>
        <dbReference type="EMBL" id="KRX04221.1"/>
    </source>
</evidence>
<name>A0A0V0QPU6_PSEPJ</name>
<proteinExistence type="predicted"/>
<evidence type="ECO:0000313" key="2">
    <source>
        <dbReference type="Proteomes" id="UP000054937"/>
    </source>
</evidence>
<dbReference type="InParanoid" id="A0A0V0QPU6"/>
<organism evidence="1 2">
    <name type="scientific">Pseudocohnilembus persalinus</name>
    <name type="common">Ciliate</name>
    <dbReference type="NCBI Taxonomy" id="266149"/>
    <lineage>
        <taxon>Eukaryota</taxon>
        <taxon>Sar</taxon>
        <taxon>Alveolata</taxon>
        <taxon>Ciliophora</taxon>
        <taxon>Intramacronucleata</taxon>
        <taxon>Oligohymenophorea</taxon>
        <taxon>Scuticociliatia</taxon>
        <taxon>Philasterida</taxon>
        <taxon>Pseudocohnilembidae</taxon>
        <taxon>Pseudocohnilembus</taxon>
    </lineage>
</organism>
<reference evidence="1 2" key="1">
    <citation type="journal article" date="2015" name="Sci. Rep.">
        <title>Genome of the facultative scuticociliatosis pathogen Pseudocohnilembus persalinus provides insight into its virulence through horizontal gene transfer.</title>
        <authorList>
            <person name="Xiong J."/>
            <person name="Wang G."/>
            <person name="Cheng J."/>
            <person name="Tian M."/>
            <person name="Pan X."/>
            <person name="Warren A."/>
            <person name="Jiang C."/>
            <person name="Yuan D."/>
            <person name="Miao W."/>
        </authorList>
    </citation>
    <scope>NUCLEOTIDE SEQUENCE [LARGE SCALE GENOMIC DNA]</scope>
    <source>
        <strain evidence="1">36N120E</strain>
    </source>
</reference>
<accession>A0A0V0QPU6</accession>
<dbReference type="Proteomes" id="UP000054937">
    <property type="component" value="Unassembled WGS sequence"/>
</dbReference>
<sequence>MISLKENNDKSLGIYFHPLLNEIFKKFAKTFQSDEITRLPSLFFEIFSQLKNEYSQKQEKIRLYRTWCEHNYTRLYDIGENVILKLNDIFREEKDEQICKQGTPQTQSRLSSKIVNGQEINSAQKNQEKISLYKRPESYQNSITNLRQQNEGDCKKIKIPIFGKKLSVQYTDNEQFQNLRKQYFTQKEIENQKFKQILHPVQISENPKKIAIIKRNQNFQNVKLRSFSHQQAHSYEKYKQSLSNDQILKENYSQSLDQDYEKEKQQFLQSEETITTERYSRLTNLKKTVHSNNINDDDSNDQTFEKYEDKKISYEKRILQNQKNNSQITQSLNQTILNISENQNTSQNLSQDCKKNISFSEQSNINDESINNNINNRKYESKTYLQQKRNINKLYNYQQVQENNNIQNTSLISKNKKDSFNQVQTQTELNDFDLAHLLNNPNQKQNILAYDSSNQNSTLIPNFKVSQQFMRDFPKLEHLNVKNIEAMQKYNIKKGQLDLKDFEKLSSKIEIKKTEKYTHNNNKINESGLSNYQQKNNFRNFQYKQQQETQDGMVDKNEINHNQKQRQQEQDDLEEYLKDLLIQQPIKYNQQDIIDSNIKNKDVYNRYNFDKLEDVIYEEKENEFQMDQEELKQLKYILKNTQDIWGVYFMENFSYNKGERNKYDQKLEKQSVFRENSRPFQKLKKLNINTYRMEQSKQLNEKIHQLYNMEKQINEQQEIISPKDKQRFLNRIEKILKKNKTEGIKVQNTNNQDFNCIQKVNSELNTNKKINKKKKCKNLRSMSSPINSAFKSIQEENDFKQFFLPVINLQNKEQTNQQNQPENLQIYI</sequence>
<comment type="caution">
    <text evidence="1">The sequence shown here is derived from an EMBL/GenBank/DDBJ whole genome shotgun (WGS) entry which is preliminary data.</text>
</comment>